<gene>
    <name evidence="2" type="ORF">J2S59_001132</name>
</gene>
<evidence type="ECO:0000256" key="1">
    <source>
        <dbReference type="SAM" id="MobiDB-lite"/>
    </source>
</evidence>
<accession>A0ABT9NLL8</accession>
<keyword evidence="3" id="KW-1185">Reference proteome</keyword>
<name>A0ABT9NLL8_9ACTN</name>
<dbReference type="RefSeq" id="WP_306824901.1">
    <property type="nucleotide sequence ID" value="NZ_JAUSQM010000001.1"/>
</dbReference>
<sequence length="219" mass="23187">MGRPRRRTPQPGSSRAGSLRTRPLRAADLERLDPCGPACGLAALDHTTLLAAIDAHEAAAYVATGAESDHLDPYAPLVVLAAPTFAARCAWIPGEPSPDAWVVLGLRTGEPRDAAVGRMLLRAGVSGMRGGPDGSRVQAVEAWAGRADPCEGDVGQWRELGFTVVRPHPVRPRVRVDLRALPAWRDGAVHAWGRVAGIRGRPAAVPEAQRSSRSSASRS</sequence>
<evidence type="ECO:0008006" key="4">
    <source>
        <dbReference type="Google" id="ProtNLM"/>
    </source>
</evidence>
<feature type="region of interest" description="Disordered" evidence="1">
    <location>
        <begin position="1"/>
        <end position="22"/>
    </location>
</feature>
<comment type="caution">
    <text evidence="2">The sequence shown here is derived from an EMBL/GenBank/DDBJ whole genome shotgun (WGS) entry which is preliminary data.</text>
</comment>
<proteinExistence type="predicted"/>
<dbReference type="Proteomes" id="UP001240447">
    <property type="component" value="Unassembled WGS sequence"/>
</dbReference>
<organism evidence="2 3">
    <name type="scientific">Nocardioides massiliensis</name>
    <dbReference type="NCBI Taxonomy" id="1325935"/>
    <lineage>
        <taxon>Bacteria</taxon>
        <taxon>Bacillati</taxon>
        <taxon>Actinomycetota</taxon>
        <taxon>Actinomycetes</taxon>
        <taxon>Propionibacteriales</taxon>
        <taxon>Nocardioidaceae</taxon>
        <taxon>Nocardioides</taxon>
    </lineage>
</organism>
<reference evidence="2 3" key="1">
    <citation type="submission" date="2023-07" db="EMBL/GenBank/DDBJ databases">
        <title>Sequencing the genomes of 1000 actinobacteria strains.</title>
        <authorList>
            <person name="Klenk H.-P."/>
        </authorList>
    </citation>
    <scope>NUCLEOTIDE SEQUENCE [LARGE SCALE GENOMIC DNA]</scope>
    <source>
        <strain evidence="2 3">GD13</strain>
    </source>
</reference>
<dbReference type="EMBL" id="JAUSQM010000001">
    <property type="protein sequence ID" value="MDP9821323.1"/>
    <property type="molecule type" value="Genomic_DNA"/>
</dbReference>
<evidence type="ECO:0000313" key="3">
    <source>
        <dbReference type="Proteomes" id="UP001240447"/>
    </source>
</evidence>
<evidence type="ECO:0000313" key="2">
    <source>
        <dbReference type="EMBL" id="MDP9821323.1"/>
    </source>
</evidence>
<protein>
    <recommendedName>
        <fullName evidence="4">Pyridoxamine 5'-phosphate oxidase family protein</fullName>
    </recommendedName>
</protein>